<reference evidence="1 2" key="1">
    <citation type="submission" date="2018-04" db="EMBL/GenBank/DDBJ databases">
        <title>Genomic Encyclopedia of Type Strains, Phase III (KMG-III): the genomes of soil and plant-associated and newly described type strains.</title>
        <authorList>
            <person name="Whitman W."/>
        </authorList>
    </citation>
    <scope>NUCLEOTIDE SEQUENCE [LARGE SCALE GENOMIC DNA]</scope>
    <source>
        <strain evidence="1 2">MA101b</strain>
    </source>
</reference>
<dbReference type="Pfam" id="PF06698">
    <property type="entry name" value="DUF1192"/>
    <property type="match status" value="1"/>
</dbReference>
<keyword evidence="2" id="KW-1185">Reference proteome</keyword>
<proteinExistence type="predicted"/>
<organism evidence="1 2">
    <name type="scientific">Sphingomonas aurantiaca</name>
    <dbReference type="NCBI Taxonomy" id="185949"/>
    <lineage>
        <taxon>Bacteria</taxon>
        <taxon>Pseudomonadati</taxon>
        <taxon>Pseudomonadota</taxon>
        <taxon>Alphaproteobacteria</taxon>
        <taxon>Sphingomonadales</taxon>
        <taxon>Sphingomonadaceae</taxon>
        <taxon>Sphingomonas</taxon>
    </lineage>
</organism>
<evidence type="ECO:0000313" key="1">
    <source>
        <dbReference type="EMBL" id="PTQ62515.1"/>
    </source>
</evidence>
<dbReference type="Proteomes" id="UP000244189">
    <property type="component" value="Unassembled WGS sequence"/>
</dbReference>
<accession>A0A2T5GT79</accession>
<sequence length="72" mass="8064">MRVNVASTMDMDDAPSRPDDLLDALVRQDLDPLSVAELDARITVLQGEIARCQIKKDRAVSHRASADDLFRR</sequence>
<dbReference type="AlphaFoldDB" id="A0A2T5GT79"/>
<dbReference type="InterPro" id="IPR009579">
    <property type="entry name" value="DUF1192"/>
</dbReference>
<evidence type="ECO:0000313" key="2">
    <source>
        <dbReference type="Proteomes" id="UP000244189"/>
    </source>
</evidence>
<gene>
    <name evidence="1" type="ORF">C8J26_0796</name>
</gene>
<name>A0A2T5GT79_9SPHN</name>
<protein>
    <submittedName>
        <fullName evidence="1">Uncharacterized small protein (DUF1192 family)</fullName>
    </submittedName>
</protein>
<dbReference type="EMBL" id="QAOG01000001">
    <property type="protein sequence ID" value="PTQ62515.1"/>
    <property type="molecule type" value="Genomic_DNA"/>
</dbReference>
<comment type="caution">
    <text evidence="1">The sequence shown here is derived from an EMBL/GenBank/DDBJ whole genome shotgun (WGS) entry which is preliminary data.</text>
</comment>